<evidence type="ECO:0000259" key="8">
    <source>
        <dbReference type="Pfam" id="PF14322"/>
    </source>
</evidence>
<dbReference type="Pfam" id="PF14322">
    <property type="entry name" value="SusD-like_3"/>
    <property type="match status" value="1"/>
</dbReference>
<feature type="domain" description="RagB/SusD" evidence="7">
    <location>
        <begin position="325"/>
        <end position="470"/>
    </location>
</feature>
<evidence type="ECO:0000256" key="1">
    <source>
        <dbReference type="ARBA" id="ARBA00004442"/>
    </source>
</evidence>
<feature type="domain" description="SusD-like N-terminal" evidence="8">
    <location>
        <begin position="23"/>
        <end position="226"/>
    </location>
</feature>
<evidence type="ECO:0000256" key="6">
    <source>
        <dbReference type="SAM" id="SignalP"/>
    </source>
</evidence>
<dbReference type="GO" id="GO:0009279">
    <property type="term" value="C:cell outer membrane"/>
    <property type="evidence" value="ECO:0007669"/>
    <property type="project" value="UniProtKB-SubCell"/>
</dbReference>
<evidence type="ECO:0000259" key="7">
    <source>
        <dbReference type="Pfam" id="PF07980"/>
    </source>
</evidence>
<dbReference type="Pfam" id="PF07980">
    <property type="entry name" value="SusD_RagB"/>
    <property type="match status" value="1"/>
</dbReference>
<dbReference type="InterPro" id="IPR012944">
    <property type="entry name" value="SusD_RagB_dom"/>
</dbReference>
<evidence type="ECO:0000313" key="9">
    <source>
        <dbReference type="EMBL" id="RCR70599.1"/>
    </source>
</evidence>
<comment type="similarity">
    <text evidence="2">Belongs to the SusD family.</text>
</comment>
<dbReference type="Gene3D" id="1.25.40.390">
    <property type="match status" value="1"/>
</dbReference>
<name>A0A368JSF8_9BACT</name>
<dbReference type="AlphaFoldDB" id="A0A368JSF8"/>
<evidence type="ECO:0000313" key="10">
    <source>
        <dbReference type="Proteomes" id="UP000253383"/>
    </source>
</evidence>
<reference evidence="9 10" key="1">
    <citation type="submission" date="2018-07" db="EMBL/GenBank/DDBJ databases">
        <title>Genome analysis of Larkinella rosea.</title>
        <authorList>
            <person name="Zhou Z."/>
            <person name="Wang G."/>
        </authorList>
    </citation>
    <scope>NUCLEOTIDE SEQUENCE [LARGE SCALE GENOMIC DNA]</scope>
    <source>
        <strain evidence="10">zzj9</strain>
    </source>
</reference>
<protein>
    <submittedName>
        <fullName evidence="9">RagB/SusD family nutrient uptake outer membrane protein</fullName>
    </submittedName>
</protein>
<dbReference type="OrthoDB" id="636214at2"/>
<comment type="subcellular location">
    <subcellularLocation>
        <location evidence="1">Cell outer membrane</location>
    </subcellularLocation>
</comment>
<keyword evidence="10" id="KW-1185">Reference proteome</keyword>
<feature type="chain" id="PRO_5016810235" evidence="6">
    <location>
        <begin position="18"/>
        <end position="470"/>
    </location>
</feature>
<evidence type="ECO:0000256" key="4">
    <source>
        <dbReference type="ARBA" id="ARBA00023136"/>
    </source>
</evidence>
<dbReference type="InterPro" id="IPR033985">
    <property type="entry name" value="SusD-like_N"/>
</dbReference>
<accession>A0A368JSF8</accession>
<comment type="caution">
    <text evidence="9">The sequence shown here is derived from an EMBL/GenBank/DDBJ whole genome shotgun (WGS) entry which is preliminary data.</text>
</comment>
<evidence type="ECO:0000256" key="3">
    <source>
        <dbReference type="ARBA" id="ARBA00022729"/>
    </source>
</evidence>
<dbReference type="RefSeq" id="WP_114405168.1">
    <property type="nucleotide sequence ID" value="NZ_QOWE01000004.1"/>
</dbReference>
<dbReference type="InterPro" id="IPR011990">
    <property type="entry name" value="TPR-like_helical_dom_sf"/>
</dbReference>
<keyword evidence="4" id="KW-0472">Membrane</keyword>
<dbReference type="Proteomes" id="UP000253383">
    <property type="component" value="Unassembled WGS sequence"/>
</dbReference>
<organism evidence="9 10">
    <name type="scientific">Larkinella punicea</name>
    <dbReference type="NCBI Taxonomy" id="2315727"/>
    <lineage>
        <taxon>Bacteria</taxon>
        <taxon>Pseudomonadati</taxon>
        <taxon>Bacteroidota</taxon>
        <taxon>Cytophagia</taxon>
        <taxon>Cytophagales</taxon>
        <taxon>Spirosomataceae</taxon>
        <taxon>Larkinella</taxon>
    </lineage>
</organism>
<dbReference type="EMBL" id="QOWE01000004">
    <property type="protein sequence ID" value="RCR70599.1"/>
    <property type="molecule type" value="Genomic_DNA"/>
</dbReference>
<keyword evidence="3 6" id="KW-0732">Signal</keyword>
<gene>
    <name evidence="9" type="ORF">DUE52_06530</name>
</gene>
<keyword evidence="5" id="KW-0998">Cell outer membrane</keyword>
<dbReference type="SUPFAM" id="SSF48452">
    <property type="entry name" value="TPR-like"/>
    <property type="match status" value="1"/>
</dbReference>
<evidence type="ECO:0000256" key="2">
    <source>
        <dbReference type="ARBA" id="ARBA00006275"/>
    </source>
</evidence>
<sequence length="470" mass="52170">MKAKSLILSLFSLLILAGCQDDFLALSPETDRNTVNFYKTAADFNNAVVGTYASLKLGGTYNTSLYWMGEVSTDNANYGVTTRQAVNVDNFQFIDHSYTSLNDIIYAAWRDHYRGISRANAILSRIETAGIPDNLKAQYRGEAQFLRALLYFNLVRLYGDVPLVTTEITEADGASSLTRTPTAEVYNLIISDLQSAEQVLPITYGSTDVGRAPQGAAKALLGKVYLTRKEWDKAATKLKEVISSGRFQLLPKYADVFSFATPTNAEILFNVQYKSGNTGQGSNFGPVQASEGARITGGSMRYVTADMENAYETGDLRKAFSMKSSYLDATGQLVTQRYVSKYVQFGALAGDSDIDFPVIRYADVLLMYAEALNEVGFNPEAVTNLNLVRQRAGLAATTATTQSSFRLAIEQERRVEFAFENHRWFDLVRTGRYTTVMNGKGLTVQDFHTLYLIPQREMDLNRSLTQNPGY</sequence>
<feature type="signal peptide" evidence="6">
    <location>
        <begin position="1"/>
        <end position="17"/>
    </location>
</feature>
<proteinExistence type="inferred from homology"/>
<dbReference type="CDD" id="cd08977">
    <property type="entry name" value="SusD"/>
    <property type="match status" value="1"/>
</dbReference>
<dbReference type="PROSITE" id="PS51257">
    <property type="entry name" value="PROKAR_LIPOPROTEIN"/>
    <property type="match status" value="1"/>
</dbReference>
<evidence type="ECO:0000256" key="5">
    <source>
        <dbReference type="ARBA" id="ARBA00023237"/>
    </source>
</evidence>